<accession>A0ABR3ARZ4</accession>
<dbReference type="Gene3D" id="2.80.10.50">
    <property type="match status" value="1"/>
</dbReference>
<dbReference type="EMBL" id="JBCLYO010000019">
    <property type="protein sequence ID" value="KAL0081041.1"/>
    <property type="molecule type" value="Genomic_DNA"/>
</dbReference>
<evidence type="ECO:0000313" key="2">
    <source>
        <dbReference type="Proteomes" id="UP001448207"/>
    </source>
</evidence>
<dbReference type="PANTHER" id="PTHR37450">
    <property type="entry name" value="CIPC PROTEIN"/>
    <property type="match status" value="1"/>
</dbReference>
<gene>
    <name evidence="1" type="ORF">J3Q64DRAFT_1810599</name>
</gene>
<organism evidence="1 2">
    <name type="scientific">Phycomyces blakesleeanus</name>
    <dbReference type="NCBI Taxonomy" id="4837"/>
    <lineage>
        <taxon>Eukaryota</taxon>
        <taxon>Fungi</taxon>
        <taxon>Fungi incertae sedis</taxon>
        <taxon>Mucoromycota</taxon>
        <taxon>Mucoromycotina</taxon>
        <taxon>Mucoromycetes</taxon>
        <taxon>Mucorales</taxon>
        <taxon>Phycomycetaceae</taxon>
        <taxon>Phycomyces</taxon>
    </lineage>
</organism>
<dbReference type="Pfam" id="PF12585">
    <property type="entry name" value="DUF3759"/>
    <property type="match status" value="1"/>
</dbReference>
<evidence type="ECO:0000313" key="1">
    <source>
        <dbReference type="EMBL" id="KAL0081041.1"/>
    </source>
</evidence>
<dbReference type="InterPro" id="IPR022234">
    <property type="entry name" value="DUF3759"/>
</dbReference>
<protein>
    <submittedName>
        <fullName evidence="1">Uncharacterized protein</fullName>
    </submittedName>
</protein>
<comment type="caution">
    <text evidence="1">The sequence shown here is derived from an EMBL/GenBank/DDBJ whole genome shotgun (WGS) entry which is preliminary data.</text>
</comment>
<name>A0ABR3ARZ4_PHYBL</name>
<dbReference type="PANTHER" id="PTHR37450:SF1">
    <property type="entry name" value="CIPC PROTEIN"/>
    <property type="match status" value="1"/>
</dbReference>
<keyword evidence="2" id="KW-1185">Reference proteome</keyword>
<dbReference type="SUPFAM" id="SSF50370">
    <property type="entry name" value="Ricin B-like lectins"/>
    <property type="match status" value="1"/>
</dbReference>
<sequence length="308" mass="35432">MTVSKSEFPLGYFYVISKMNNLAMDIRDPSVIPNARAKIVMMPKKTTAIEKDTQLWIHQDGFLTNKMTGLVLDINIAESFLAVFTGECRMYLDNMKEKEAANDQRFGYDAEFGYIYSLSDPSMVLDIRHEEDLPDARLMIYKRKPVENSINQLWSIELSDPPRKVDPDDKSEDDSKRARMRAWFGNWRGWGDRKKALLIEEDLHEAHKKIYKEKRAKTSYELLAGAAAFEAVNSWEKKQKEEGKEVHSKLAKQLIASVAAAELVKLFNERGSVDDKNDDSFKREAKKTLMKRMAMAAAINYFESKHGI</sequence>
<dbReference type="Proteomes" id="UP001448207">
    <property type="component" value="Unassembled WGS sequence"/>
</dbReference>
<reference evidence="1 2" key="1">
    <citation type="submission" date="2024-04" db="EMBL/GenBank/DDBJ databases">
        <title>Symmetric and asymmetric DNA N6-adenine methylation regulates different biological responses in Mucorales.</title>
        <authorList>
            <consortium name="Lawrence Berkeley National Laboratory"/>
            <person name="Lax C."/>
            <person name="Mondo S.J."/>
            <person name="Osorio-Concepcion M."/>
            <person name="Muszewska A."/>
            <person name="Corrochano-Luque M."/>
            <person name="Gutierrez G."/>
            <person name="Riley R."/>
            <person name="Lipzen A."/>
            <person name="Guo J."/>
            <person name="Hundley H."/>
            <person name="Amirebrahimi M."/>
            <person name="Ng V."/>
            <person name="Lorenzo-Gutierrez D."/>
            <person name="Binder U."/>
            <person name="Yang J."/>
            <person name="Song Y."/>
            <person name="Canovas D."/>
            <person name="Navarro E."/>
            <person name="Freitag M."/>
            <person name="Gabaldon T."/>
            <person name="Grigoriev I.V."/>
            <person name="Corrochano L.M."/>
            <person name="Nicolas F.E."/>
            <person name="Garre V."/>
        </authorList>
    </citation>
    <scope>NUCLEOTIDE SEQUENCE [LARGE SCALE GENOMIC DNA]</scope>
    <source>
        <strain evidence="1 2">L51</strain>
    </source>
</reference>
<proteinExistence type="predicted"/>
<dbReference type="CDD" id="cd23454">
    <property type="entry name" value="beta-trefoil_Ricin_GllA-1"/>
    <property type="match status" value="1"/>
</dbReference>
<dbReference type="InterPro" id="IPR035992">
    <property type="entry name" value="Ricin_B-like_lectins"/>
</dbReference>